<evidence type="ECO:0000256" key="5">
    <source>
        <dbReference type="ARBA" id="ARBA00023277"/>
    </source>
</evidence>
<dbReference type="AlphaFoldDB" id="A0A140DYV0"/>
<proteinExistence type="inferred from homology"/>
<dbReference type="PATRIC" id="fig|1702221.3.peg.2623"/>
<dbReference type="Gene3D" id="3.20.20.70">
    <property type="entry name" value="Aldolase class I"/>
    <property type="match status" value="1"/>
</dbReference>
<dbReference type="RefSeq" id="WP_420806563.1">
    <property type="nucleotide sequence ID" value="NZ_CANASY010000008.1"/>
</dbReference>
<dbReference type="PANTHER" id="PTHR30246:SF1">
    <property type="entry name" value="2-DEHYDRO-3-DEOXY-6-PHOSPHOGALACTONATE ALDOLASE-RELATED"/>
    <property type="match status" value="1"/>
</dbReference>
<dbReference type="SUPFAM" id="SSF51569">
    <property type="entry name" value="Aldolase"/>
    <property type="match status" value="1"/>
</dbReference>
<dbReference type="STRING" id="1702221.AALO17_26930"/>
<dbReference type="Proteomes" id="UP000069771">
    <property type="component" value="Chromosome"/>
</dbReference>
<dbReference type="EMBL" id="CP011391">
    <property type="protein sequence ID" value="AMK55827.1"/>
    <property type="molecule type" value="Genomic_DNA"/>
</dbReference>
<dbReference type="GeneID" id="78479165"/>
<accession>A0A140DYV0</accession>
<evidence type="ECO:0000256" key="1">
    <source>
        <dbReference type="ARBA" id="ARBA00004761"/>
    </source>
</evidence>
<comment type="subunit">
    <text evidence="3">Homotrimer.</text>
</comment>
<gene>
    <name evidence="6" type="ORF">AALO17_26930</name>
</gene>
<keyword evidence="5" id="KW-0119">Carbohydrate metabolism</keyword>
<evidence type="ECO:0000313" key="7">
    <source>
        <dbReference type="Proteomes" id="UP000069771"/>
    </source>
</evidence>
<reference evidence="6 7" key="1">
    <citation type="journal article" date="2016" name="Gut Pathog.">
        <title>Whole genome sequencing of "Faecalibaculum rodentium" ALO17, isolated from C57BL/6J laboratory mouse feces.</title>
        <authorList>
            <person name="Lim S."/>
            <person name="Chang D.H."/>
            <person name="Ahn S."/>
            <person name="Kim B.C."/>
        </authorList>
    </citation>
    <scope>NUCLEOTIDE SEQUENCE [LARGE SCALE GENOMIC DNA]</scope>
    <source>
        <strain evidence="6 7">Alo17</strain>
    </source>
</reference>
<comment type="similarity">
    <text evidence="2">Belongs to the KHG/KDPG aldolase family.</text>
</comment>
<protein>
    <submittedName>
        <fullName evidence="6">Ketohydroxyglutarate aldolase</fullName>
    </submittedName>
</protein>
<dbReference type="CDD" id="cd00452">
    <property type="entry name" value="KDPG_aldolase"/>
    <property type="match status" value="1"/>
</dbReference>
<dbReference type="InterPro" id="IPR000887">
    <property type="entry name" value="Aldlse_KDPG_KHG"/>
</dbReference>
<dbReference type="GO" id="GO:0016829">
    <property type="term" value="F:lyase activity"/>
    <property type="evidence" value="ECO:0007669"/>
    <property type="project" value="UniProtKB-KW"/>
</dbReference>
<dbReference type="Pfam" id="PF01081">
    <property type="entry name" value="Aldolase"/>
    <property type="match status" value="1"/>
</dbReference>
<sequence length="214" mass="23210">MRPFLKKADITCRIADCGAMAIVRTTSCRRAEEIARGCLAGGIYVMEISCTNNNAPELIAHLRKKFPGELLVGAGTVLDGETAREVILHDAQFVIAPNLSKSCARVCSRYQVPYMPGCTSVTEAVKALELGAAFIKAFPISDFYGPKLVSVFKTPIPDLPVLASGGITLDNLADYIRRDCDVCGFGGLLTKGTEEEIARNARNIRRIIDQSRTL</sequence>
<evidence type="ECO:0000313" key="6">
    <source>
        <dbReference type="EMBL" id="AMK55827.1"/>
    </source>
</evidence>
<keyword evidence="4" id="KW-0456">Lyase</keyword>
<organism evidence="6 7">
    <name type="scientific">Faecalibaculum rodentium</name>
    <dbReference type="NCBI Taxonomy" id="1702221"/>
    <lineage>
        <taxon>Bacteria</taxon>
        <taxon>Bacillati</taxon>
        <taxon>Bacillota</taxon>
        <taxon>Erysipelotrichia</taxon>
        <taxon>Erysipelotrichales</taxon>
        <taxon>Erysipelotrichaceae</taxon>
        <taxon>Faecalibaculum</taxon>
    </lineage>
</organism>
<evidence type="ECO:0000256" key="4">
    <source>
        <dbReference type="ARBA" id="ARBA00023239"/>
    </source>
</evidence>
<keyword evidence="7" id="KW-1185">Reference proteome</keyword>
<dbReference type="InterPro" id="IPR013785">
    <property type="entry name" value="Aldolase_TIM"/>
</dbReference>
<evidence type="ECO:0000256" key="3">
    <source>
        <dbReference type="ARBA" id="ARBA00011233"/>
    </source>
</evidence>
<dbReference type="PANTHER" id="PTHR30246">
    <property type="entry name" value="2-KETO-3-DEOXY-6-PHOSPHOGLUCONATE ALDOLASE"/>
    <property type="match status" value="1"/>
</dbReference>
<comment type="pathway">
    <text evidence="1">Carbohydrate acid metabolism.</text>
</comment>
<evidence type="ECO:0000256" key="2">
    <source>
        <dbReference type="ARBA" id="ARBA00006906"/>
    </source>
</evidence>
<dbReference type="KEGG" id="fro:AALO17_26930"/>
<name>A0A140DYV0_9FIRM</name>